<gene>
    <name evidence="1" type="ORF">FC89_GL001762</name>
</gene>
<sequence>MEESKMILYRKAEMNELKQITEMCAQAYRNYPLFHILRTEFKSHDQYFAFLTALEHIYAKTFIRRRLCLVGTQAGRIVSVAMLQNPQIPSIGIIEYLRNGGAAIFKHANIFLVTSFLKLVDRTEAARTKITEPNWYLANLVVNQKLQGQHLGSDMLKKGVLPFIKQHKGKLLTFNTNTEQNSKFYRKNDFIEFDRRFLTWKNNQLENWSFLMHL</sequence>
<organism evidence="1 2">
    <name type="scientific">Liquorilactobacillus ghanensis DSM 18630</name>
    <dbReference type="NCBI Taxonomy" id="1423750"/>
    <lineage>
        <taxon>Bacteria</taxon>
        <taxon>Bacillati</taxon>
        <taxon>Bacillota</taxon>
        <taxon>Bacilli</taxon>
        <taxon>Lactobacillales</taxon>
        <taxon>Lactobacillaceae</taxon>
        <taxon>Liquorilactobacillus</taxon>
    </lineage>
</organism>
<name>A0A0R1VNG2_9LACO</name>
<dbReference type="InterPro" id="IPR016181">
    <property type="entry name" value="Acyl_CoA_acyltransferase"/>
</dbReference>
<reference evidence="1 2" key="1">
    <citation type="journal article" date="2015" name="Genome Announc.">
        <title>Expanding the biotechnology potential of lactobacilli through comparative genomics of 213 strains and associated genera.</title>
        <authorList>
            <person name="Sun Z."/>
            <person name="Harris H.M."/>
            <person name="McCann A."/>
            <person name="Guo C."/>
            <person name="Argimon S."/>
            <person name="Zhang W."/>
            <person name="Yang X."/>
            <person name="Jeffery I.B."/>
            <person name="Cooney J.C."/>
            <person name="Kagawa T.F."/>
            <person name="Liu W."/>
            <person name="Song Y."/>
            <person name="Salvetti E."/>
            <person name="Wrobel A."/>
            <person name="Rasinkangas P."/>
            <person name="Parkhill J."/>
            <person name="Rea M.C."/>
            <person name="O'Sullivan O."/>
            <person name="Ritari J."/>
            <person name="Douillard F.P."/>
            <person name="Paul Ross R."/>
            <person name="Yang R."/>
            <person name="Briner A.E."/>
            <person name="Felis G.E."/>
            <person name="de Vos W.M."/>
            <person name="Barrangou R."/>
            <person name="Klaenhammer T.R."/>
            <person name="Caufield P.W."/>
            <person name="Cui Y."/>
            <person name="Zhang H."/>
            <person name="O'Toole P.W."/>
        </authorList>
    </citation>
    <scope>NUCLEOTIDE SEQUENCE [LARGE SCALE GENOMIC DNA]</scope>
    <source>
        <strain evidence="1 2">DSM 18630</strain>
    </source>
</reference>
<evidence type="ECO:0000313" key="1">
    <source>
        <dbReference type="EMBL" id="KRM05291.1"/>
    </source>
</evidence>
<accession>A0A0R1VNG2</accession>
<dbReference type="PATRIC" id="fig|1423750.3.peg.1807"/>
<dbReference type="SUPFAM" id="SSF55729">
    <property type="entry name" value="Acyl-CoA N-acyltransferases (Nat)"/>
    <property type="match status" value="1"/>
</dbReference>
<dbReference type="Proteomes" id="UP000051451">
    <property type="component" value="Unassembled WGS sequence"/>
</dbReference>
<comment type="caution">
    <text evidence="1">The sequence shown here is derived from an EMBL/GenBank/DDBJ whole genome shotgun (WGS) entry which is preliminary data.</text>
</comment>
<dbReference type="Gene3D" id="3.40.630.30">
    <property type="match status" value="1"/>
</dbReference>
<dbReference type="EMBL" id="AZGB01000022">
    <property type="protein sequence ID" value="KRM05291.1"/>
    <property type="molecule type" value="Genomic_DNA"/>
</dbReference>
<proteinExistence type="predicted"/>
<protein>
    <recommendedName>
        <fullName evidence="3">N-acetyltransferase domain-containing protein</fullName>
    </recommendedName>
</protein>
<keyword evidence="2" id="KW-1185">Reference proteome</keyword>
<dbReference type="AlphaFoldDB" id="A0A0R1VNG2"/>
<evidence type="ECO:0000313" key="2">
    <source>
        <dbReference type="Proteomes" id="UP000051451"/>
    </source>
</evidence>
<dbReference type="STRING" id="1423750.FC89_GL001762"/>
<evidence type="ECO:0008006" key="3">
    <source>
        <dbReference type="Google" id="ProtNLM"/>
    </source>
</evidence>